<dbReference type="NCBIfam" id="TIGR00749">
    <property type="entry name" value="glk"/>
    <property type="match status" value="1"/>
</dbReference>
<evidence type="ECO:0000256" key="1">
    <source>
        <dbReference type="ARBA" id="ARBA00022679"/>
    </source>
</evidence>
<comment type="catalytic activity">
    <reaction evidence="3">
        <text>D-glucose + ATP = D-glucose 6-phosphate + ADP + H(+)</text>
        <dbReference type="Rhea" id="RHEA:17825"/>
        <dbReference type="ChEBI" id="CHEBI:4167"/>
        <dbReference type="ChEBI" id="CHEBI:15378"/>
        <dbReference type="ChEBI" id="CHEBI:30616"/>
        <dbReference type="ChEBI" id="CHEBI:61548"/>
        <dbReference type="ChEBI" id="CHEBI:456216"/>
        <dbReference type="EC" id="2.7.1.2"/>
    </reaction>
</comment>
<dbReference type="HAMAP" id="MF_00524">
    <property type="entry name" value="Glucokinase"/>
    <property type="match status" value="1"/>
</dbReference>
<dbReference type="GO" id="GO:0005829">
    <property type="term" value="C:cytosol"/>
    <property type="evidence" value="ECO:0007669"/>
    <property type="project" value="TreeGrafter"/>
</dbReference>
<dbReference type="GO" id="GO:0004340">
    <property type="term" value="F:glucokinase activity"/>
    <property type="evidence" value="ECO:0007669"/>
    <property type="project" value="UniProtKB-UniRule"/>
</dbReference>
<feature type="binding site" evidence="3">
    <location>
        <begin position="20"/>
        <end position="25"/>
    </location>
    <ligand>
        <name>ATP</name>
        <dbReference type="ChEBI" id="CHEBI:30616"/>
    </ligand>
</feature>
<dbReference type="SUPFAM" id="SSF53067">
    <property type="entry name" value="Actin-like ATPase domain"/>
    <property type="match status" value="1"/>
</dbReference>
<dbReference type="AlphaFoldDB" id="A0A016XDV6"/>
<keyword evidence="3" id="KW-0067">ATP-binding</keyword>
<evidence type="ECO:0000256" key="3">
    <source>
        <dbReference type="HAMAP-Rule" id="MF_00524"/>
    </source>
</evidence>
<dbReference type="GO" id="GO:0006096">
    <property type="term" value="P:glycolytic process"/>
    <property type="evidence" value="ECO:0007669"/>
    <property type="project" value="UniProtKB-UniRule"/>
</dbReference>
<dbReference type="Pfam" id="PF02685">
    <property type="entry name" value="Glucokinase"/>
    <property type="match status" value="1"/>
</dbReference>
<protein>
    <recommendedName>
        <fullName evidence="3">Glucokinase</fullName>
        <ecNumber evidence="3">2.7.1.2</ecNumber>
    </recommendedName>
    <alternativeName>
        <fullName evidence="3">Glucose kinase</fullName>
    </alternativeName>
</protein>
<dbReference type="Gene3D" id="3.40.367.20">
    <property type="match status" value="1"/>
</dbReference>
<dbReference type="CDD" id="cd24008">
    <property type="entry name" value="ASKHA_NBD_GLK"/>
    <property type="match status" value="1"/>
</dbReference>
<dbReference type="GO" id="GO:0005536">
    <property type="term" value="F:D-glucose binding"/>
    <property type="evidence" value="ECO:0007669"/>
    <property type="project" value="InterPro"/>
</dbReference>
<evidence type="ECO:0000256" key="4">
    <source>
        <dbReference type="RuleBase" id="RU004046"/>
    </source>
</evidence>
<dbReference type="InterPro" id="IPR050201">
    <property type="entry name" value="Bacterial_glucokinase"/>
</dbReference>
<name>A0A016XDV6_9BURK</name>
<gene>
    <name evidence="3" type="primary">glk</name>
    <name evidence="5" type="ORF">AZ34_03840</name>
</gene>
<dbReference type="eggNOG" id="COG0837">
    <property type="taxonomic scope" value="Bacteria"/>
</dbReference>
<keyword evidence="3" id="KW-0963">Cytoplasm</keyword>
<sequence length="335" mass="35359">MFESIAPASTPQAAYPRWLGDIGGTNARFGWQDSADTPIRHVQVLPCAEHASLVDAGLAYLQAQGLSRPACAAFGIANPVTGDQIAMTNHHWKFSIAATREALGLPRLLLLNDFTALALALPDLPREQLRQVGGGQAAPLAAIGLIGAGTGLGVSGLLPLGHQDKWLPIAGEGGHVTLSAGNAQEYAVIEHLRVRYGHVSAERVLSGPGLVDLYHALCVLQDGQGREITTPAEVMERAEALPQSKAAQALDMFCGLLGSVAGDLALTLGARGGIYIGGGIVPRLGERFDRSPFRPRFENKGRFRAYLAAIPTWVIHSPVSPALQGASKALNLTQW</sequence>
<dbReference type="EC" id="2.7.1.2" evidence="3"/>
<dbReference type="Proteomes" id="UP000023268">
    <property type="component" value="Unassembled WGS sequence"/>
</dbReference>
<comment type="similarity">
    <text evidence="3 4">Belongs to the bacterial glucokinase family.</text>
</comment>
<proteinExistence type="inferred from homology"/>
<dbReference type="STRING" id="1458275.AZ34_03840"/>
<comment type="caution">
    <text evidence="5">The sequence shown here is derived from an EMBL/GenBank/DDBJ whole genome shotgun (WGS) entry which is preliminary data.</text>
</comment>
<dbReference type="InterPro" id="IPR003836">
    <property type="entry name" value="Glucokinase"/>
</dbReference>
<organism evidence="5 6">
    <name type="scientific">Hylemonella gracilis str. Niagara R</name>
    <dbReference type="NCBI Taxonomy" id="1458275"/>
    <lineage>
        <taxon>Bacteria</taxon>
        <taxon>Pseudomonadati</taxon>
        <taxon>Pseudomonadota</taxon>
        <taxon>Betaproteobacteria</taxon>
        <taxon>Burkholderiales</taxon>
        <taxon>Comamonadaceae</taxon>
        <taxon>Hylemonella</taxon>
    </lineage>
</organism>
<keyword evidence="3" id="KW-0324">Glycolysis</keyword>
<dbReference type="Gene3D" id="3.30.420.40">
    <property type="match status" value="1"/>
</dbReference>
<evidence type="ECO:0000256" key="2">
    <source>
        <dbReference type="ARBA" id="ARBA00022777"/>
    </source>
</evidence>
<reference evidence="5 6" key="1">
    <citation type="submission" date="2014-02" db="EMBL/GenBank/DDBJ databases">
        <title>Draft Genome of Hylemonella gracilis isolated from the Niagara River.</title>
        <authorList>
            <person name="Pawlowski D.R."/>
            <person name="Koudelka G.B."/>
        </authorList>
    </citation>
    <scope>NUCLEOTIDE SEQUENCE [LARGE SCALE GENOMIC DNA]</scope>
    <source>
        <strain evidence="5 6">Niagara R</strain>
    </source>
</reference>
<accession>A0A016XDV6</accession>
<dbReference type="OrthoDB" id="257751at2"/>
<dbReference type="RefSeq" id="WP_035604950.1">
    <property type="nucleotide sequence ID" value="NZ_JEMG01000001.1"/>
</dbReference>
<dbReference type="EMBL" id="JEMG01000001">
    <property type="protein sequence ID" value="EYC50294.1"/>
    <property type="molecule type" value="Genomic_DNA"/>
</dbReference>
<dbReference type="InterPro" id="IPR043129">
    <property type="entry name" value="ATPase_NBD"/>
</dbReference>
<keyword evidence="2 3" id="KW-0418">Kinase</keyword>
<comment type="subcellular location">
    <subcellularLocation>
        <location evidence="3">Cytoplasm</location>
    </subcellularLocation>
</comment>
<evidence type="ECO:0000313" key="5">
    <source>
        <dbReference type="EMBL" id="EYC50294.1"/>
    </source>
</evidence>
<dbReference type="NCBIfam" id="NF001416">
    <property type="entry name" value="PRK00292.1-3"/>
    <property type="match status" value="1"/>
</dbReference>
<evidence type="ECO:0000313" key="6">
    <source>
        <dbReference type="Proteomes" id="UP000023268"/>
    </source>
</evidence>
<dbReference type="GO" id="GO:0005524">
    <property type="term" value="F:ATP binding"/>
    <property type="evidence" value="ECO:0007669"/>
    <property type="project" value="UniProtKB-UniRule"/>
</dbReference>
<keyword evidence="1 3" id="KW-0808">Transferase</keyword>
<keyword evidence="3" id="KW-0547">Nucleotide-binding</keyword>
<dbReference type="PANTHER" id="PTHR47690">
    <property type="entry name" value="GLUCOKINASE"/>
    <property type="match status" value="1"/>
</dbReference>
<dbReference type="PANTHER" id="PTHR47690:SF1">
    <property type="entry name" value="GLUCOKINASE"/>
    <property type="match status" value="1"/>
</dbReference>